<accession>A0ABN0Z105</accession>
<dbReference type="Proteomes" id="UP001501459">
    <property type="component" value="Unassembled WGS sequence"/>
</dbReference>
<sequence length="167" mass="19347">MFADLSHKSKYMHIYLYNGSKDKLEPFKKSLMDWMGEDINVHIAPTPEEAINDADIVITATTSHDPVFPDFPHMLKNKLFIGIGSFQPGMWEFPQSLYTIADALFVDTEHAIVESGDITIPLEKDWITKDSIMTMTRHIEKKRLRLIVIINPEQPCLNQREWHYSTL</sequence>
<dbReference type="PANTHER" id="PTHR13812">
    <property type="entry name" value="KETIMINE REDUCTASE MU-CRYSTALLIN"/>
    <property type="match status" value="1"/>
</dbReference>
<gene>
    <name evidence="1" type="ORF">GCM10008983_00350</name>
</gene>
<dbReference type="EMBL" id="BAAADM010000002">
    <property type="protein sequence ID" value="GAA0428039.1"/>
    <property type="molecule type" value="Genomic_DNA"/>
</dbReference>
<keyword evidence="2" id="KW-1185">Reference proteome</keyword>
<dbReference type="Pfam" id="PF02423">
    <property type="entry name" value="OCD_Mu_crystall"/>
    <property type="match status" value="1"/>
</dbReference>
<name>A0ABN0Z105_9BACI</name>
<evidence type="ECO:0000313" key="1">
    <source>
        <dbReference type="EMBL" id="GAA0428039.1"/>
    </source>
</evidence>
<dbReference type="SUPFAM" id="SSF51735">
    <property type="entry name" value="NAD(P)-binding Rossmann-fold domains"/>
    <property type="match status" value="1"/>
</dbReference>
<dbReference type="RefSeq" id="WP_343750376.1">
    <property type="nucleotide sequence ID" value="NZ_BAAADM010000002.1"/>
</dbReference>
<reference evidence="1 2" key="1">
    <citation type="journal article" date="2019" name="Int. J. Syst. Evol. Microbiol.">
        <title>The Global Catalogue of Microorganisms (GCM) 10K type strain sequencing project: providing services to taxonomists for standard genome sequencing and annotation.</title>
        <authorList>
            <consortium name="The Broad Institute Genomics Platform"/>
            <consortium name="The Broad Institute Genome Sequencing Center for Infectious Disease"/>
            <person name="Wu L."/>
            <person name="Ma J."/>
        </authorList>
    </citation>
    <scope>NUCLEOTIDE SEQUENCE [LARGE SCALE GENOMIC DNA]</scope>
    <source>
        <strain evidence="1 2">JCM 12149</strain>
    </source>
</reference>
<evidence type="ECO:0000313" key="2">
    <source>
        <dbReference type="Proteomes" id="UP001501459"/>
    </source>
</evidence>
<protein>
    <submittedName>
        <fullName evidence="1">Uncharacterized protein</fullName>
    </submittedName>
</protein>
<dbReference type="InterPro" id="IPR036291">
    <property type="entry name" value="NAD(P)-bd_dom_sf"/>
</dbReference>
<comment type="caution">
    <text evidence="1">The sequence shown here is derived from an EMBL/GenBank/DDBJ whole genome shotgun (WGS) entry which is preliminary data.</text>
</comment>
<proteinExistence type="predicted"/>
<organism evidence="1 2">
    <name type="scientific">Lentibacillus halophilus</name>
    <dbReference type="NCBI Taxonomy" id="295065"/>
    <lineage>
        <taxon>Bacteria</taxon>
        <taxon>Bacillati</taxon>
        <taxon>Bacillota</taxon>
        <taxon>Bacilli</taxon>
        <taxon>Bacillales</taxon>
        <taxon>Bacillaceae</taxon>
        <taxon>Lentibacillus</taxon>
    </lineage>
</organism>
<dbReference type="PANTHER" id="PTHR13812:SF19">
    <property type="entry name" value="KETIMINE REDUCTASE MU-CRYSTALLIN"/>
    <property type="match status" value="1"/>
</dbReference>
<dbReference type="InterPro" id="IPR003462">
    <property type="entry name" value="ODC_Mu_crystall"/>
</dbReference>
<dbReference type="Gene3D" id="3.40.50.720">
    <property type="entry name" value="NAD(P)-binding Rossmann-like Domain"/>
    <property type="match status" value="1"/>
</dbReference>